<dbReference type="PANTHER" id="PTHR34203">
    <property type="entry name" value="METHYLTRANSFERASE, FKBM FAMILY PROTEIN"/>
    <property type="match status" value="1"/>
</dbReference>
<feature type="domain" description="Methyltransferase FkbM" evidence="1">
    <location>
        <begin position="89"/>
        <end position="256"/>
    </location>
</feature>
<sequence>MIQQIITNLIRLYPLEKGRDRILGALKSNSIFPLVVRPAPAPARLKTGQSLNVHGSEYMSDYIRLWGEFEKKTEGFILAHLKPGCQFLDVGANFGYFSIIASSASPNCRILAVEPNPDIARSLRKSAEDNNVASRLEVLEMALSDEPGWLPLICHSENSGLSHLANTAAGEDASGTAIANVRVEVWDEWIQSRTTTERTSIMKMDIEGAEMKALKGMKNWLVENKPAIVVEANDENLDRFGSTRKELEQFLLELGYSHSLPADNNFYLTFG</sequence>
<accession>A0A934V8R7</accession>
<gene>
    <name evidence="2" type="ORF">JIN84_02185</name>
</gene>
<reference evidence="2" key="1">
    <citation type="submission" date="2021-01" db="EMBL/GenBank/DDBJ databases">
        <title>Modified the classification status of verrucomicrobia.</title>
        <authorList>
            <person name="Feng X."/>
        </authorList>
    </citation>
    <scope>NUCLEOTIDE SEQUENCE</scope>
    <source>
        <strain evidence="2">JCM 18052</strain>
    </source>
</reference>
<dbReference type="GO" id="GO:0008168">
    <property type="term" value="F:methyltransferase activity"/>
    <property type="evidence" value="ECO:0007669"/>
    <property type="project" value="UniProtKB-KW"/>
</dbReference>
<dbReference type="AlphaFoldDB" id="A0A934V8R7"/>
<evidence type="ECO:0000259" key="1">
    <source>
        <dbReference type="Pfam" id="PF05050"/>
    </source>
</evidence>
<protein>
    <submittedName>
        <fullName evidence="2">FkbM family methyltransferase</fullName>
    </submittedName>
</protein>
<keyword evidence="2" id="KW-0489">Methyltransferase</keyword>
<dbReference type="NCBIfam" id="TIGR01444">
    <property type="entry name" value="fkbM_fam"/>
    <property type="match status" value="1"/>
</dbReference>
<keyword evidence="3" id="KW-1185">Reference proteome</keyword>
<keyword evidence="2" id="KW-0808">Transferase</keyword>
<dbReference type="Pfam" id="PF05050">
    <property type="entry name" value="Methyltransf_21"/>
    <property type="match status" value="1"/>
</dbReference>
<dbReference type="InterPro" id="IPR006342">
    <property type="entry name" value="FkbM_mtfrase"/>
</dbReference>
<dbReference type="GO" id="GO:0032259">
    <property type="term" value="P:methylation"/>
    <property type="evidence" value="ECO:0007669"/>
    <property type="project" value="UniProtKB-KW"/>
</dbReference>
<dbReference type="InterPro" id="IPR052514">
    <property type="entry name" value="SAM-dependent_MTase"/>
</dbReference>
<dbReference type="Gene3D" id="3.40.50.150">
    <property type="entry name" value="Vaccinia Virus protein VP39"/>
    <property type="match status" value="1"/>
</dbReference>
<dbReference type="RefSeq" id="WP_200349369.1">
    <property type="nucleotide sequence ID" value="NZ_BAABHZ010000010.1"/>
</dbReference>
<dbReference type="EMBL" id="JAENIK010000004">
    <property type="protein sequence ID" value="MBK1814403.1"/>
    <property type="molecule type" value="Genomic_DNA"/>
</dbReference>
<dbReference type="SUPFAM" id="SSF53335">
    <property type="entry name" value="S-adenosyl-L-methionine-dependent methyltransferases"/>
    <property type="match status" value="1"/>
</dbReference>
<proteinExistence type="predicted"/>
<evidence type="ECO:0000313" key="2">
    <source>
        <dbReference type="EMBL" id="MBK1814403.1"/>
    </source>
</evidence>
<dbReference type="PANTHER" id="PTHR34203:SF15">
    <property type="entry name" value="SLL1173 PROTEIN"/>
    <property type="match status" value="1"/>
</dbReference>
<dbReference type="Proteomes" id="UP000600139">
    <property type="component" value="Unassembled WGS sequence"/>
</dbReference>
<comment type="caution">
    <text evidence="2">The sequence shown here is derived from an EMBL/GenBank/DDBJ whole genome shotgun (WGS) entry which is preliminary data.</text>
</comment>
<organism evidence="2 3">
    <name type="scientific">Luteolibacter yonseiensis</name>
    <dbReference type="NCBI Taxonomy" id="1144680"/>
    <lineage>
        <taxon>Bacteria</taxon>
        <taxon>Pseudomonadati</taxon>
        <taxon>Verrucomicrobiota</taxon>
        <taxon>Verrucomicrobiia</taxon>
        <taxon>Verrucomicrobiales</taxon>
        <taxon>Verrucomicrobiaceae</taxon>
        <taxon>Luteolibacter</taxon>
    </lineage>
</organism>
<evidence type="ECO:0000313" key="3">
    <source>
        <dbReference type="Proteomes" id="UP000600139"/>
    </source>
</evidence>
<dbReference type="InterPro" id="IPR029063">
    <property type="entry name" value="SAM-dependent_MTases_sf"/>
</dbReference>
<name>A0A934V8R7_9BACT</name>